<comment type="caution">
    <text evidence="3">The sequence shown here is derived from an EMBL/GenBank/DDBJ whole genome shotgun (WGS) entry which is preliminary data.</text>
</comment>
<dbReference type="GO" id="GO:0003677">
    <property type="term" value="F:DNA binding"/>
    <property type="evidence" value="ECO:0007669"/>
    <property type="project" value="InterPro"/>
</dbReference>
<dbReference type="SUPFAM" id="SSF53098">
    <property type="entry name" value="Ribonuclease H-like"/>
    <property type="match status" value="1"/>
</dbReference>
<dbReference type="PANTHER" id="PTHR37529:SF1">
    <property type="entry name" value="TRANSPOSASE INSG FOR INSERTION SEQUENCE ELEMENT IS4-RELATED"/>
    <property type="match status" value="1"/>
</dbReference>
<evidence type="ECO:0000259" key="2">
    <source>
        <dbReference type="Pfam" id="PF13006"/>
    </source>
</evidence>
<dbReference type="Proteomes" id="UP000373149">
    <property type="component" value="Unassembled WGS sequence"/>
</dbReference>
<protein>
    <submittedName>
        <fullName evidence="3">IS4 family transposase</fullName>
    </submittedName>
</protein>
<accession>A0A5N8X845</accession>
<evidence type="ECO:0000259" key="1">
    <source>
        <dbReference type="Pfam" id="PF01609"/>
    </source>
</evidence>
<dbReference type="RefSeq" id="WP_322621600.1">
    <property type="nucleotide sequence ID" value="NZ_VMNX01000516.1"/>
</dbReference>
<sequence length="412" mass="45178">MPRPGQVKSSLDDRLSDRIAIGVLTRAFPPELVDEVVAGCGRAEQRQRLLPARVVVYFVLAMCLFSGQGYEEVARLLTHGLERMGRWKGTWRVPTTAAIGRARLRLGPEPLKALFARVCQPMATEETSGAWYRGWRLVAVDGTTFDVPDTEANTAFFGRPGVSRGQEKSAYPQVRVAALAECGTHAVFAAQAGPLAVHETELAQRLFSSLTPGMLLLADRGFRGFDLWRAAAATGADLLWRVKNDAVLPVRALLEDGSYLSEIVAARDKNRRADPARVRVIEYTLGRDGSGTVYRLITTVLDPRAASAASLAALYAQRWEIENTLDEIKTHLGGPRLVLRSQHPRGAEQEIFAFLLVHHALRDLMHQAAQQADQDPDRVSFTRTLRVVRRHVTDQAAFSPLPAGPGTGHGPG</sequence>
<dbReference type="InterPro" id="IPR024473">
    <property type="entry name" value="Transposases_IS4_N"/>
</dbReference>
<dbReference type="GO" id="GO:0004803">
    <property type="term" value="F:transposase activity"/>
    <property type="evidence" value="ECO:0007669"/>
    <property type="project" value="InterPro"/>
</dbReference>
<feature type="domain" description="Transposase IS4-like" evidence="1">
    <location>
        <begin position="136"/>
        <end position="354"/>
    </location>
</feature>
<proteinExistence type="predicted"/>
<dbReference type="InterPro" id="IPR002559">
    <property type="entry name" value="Transposase_11"/>
</dbReference>
<dbReference type="InterPro" id="IPR047952">
    <property type="entry name" value="Transpos_IS4"/>
</dbReference>
<evidence type="ECO:0000313" key="4">
    <source>
        <dbReference type="Proteomes" id="UP000373149"/>
    </source>
</evidence>
<gene>
    <name evidence="3" type="ORF">FPZ41_46495</name>
</gene>
<organism evidence="3 4">
    <name type="scientific">Streptomyces acidicola</name>
    <dbReference type="NCBI Taxonomy" id="2596892"/>
    <lineage>
        <taxon>Bacteria</taxon>
        <taxon>Bacillati</taxon>
        <taxon>Actinomycetota</taxon>
        <taxon>Actinomycetes</taxon>
        <taxon>Kitasatosporales</taxon>
        <taxon>Streptomycetaceae</taxon>
        <taxon>Streptomyces</taxon>
    </lineage>
</organism>
<dbReference type="Pfam" id="PF01609">
    <property type="entry name" value="DDE_Tnp_1"/>
    <property type="match status" value="1"/>
</dbReference>
<dbReference type="Pfam" id="PF13006">
    <property type="entry name" value="Nterm_IS4"/>
    <property type="match status" value="1"/>
</dbReference>
<dbReference type="GO" id="GO:0006313">
    <property type="term" value="P:DNA transposition"/>
    <property type="evidence" value="ECO:0007669"/>
    <property type="project" value="InterPro"/>
</dbReference>
<dbReference type="PANTHER" id="PTHR37529">
    <property type="entry name" value="TRANSPOSASE INSG FOR INSERTION SEQUENCE ELEMENT IS4-RELATED"/>
    <property type="match status" value="1"/>
</dbReference>
<keyword evidence="4" id="KW-1185">Reference proteome</keyword>
<dbReference type="NCBIfam" id="NF033592">
    <property type="entry name" value="transpos_IS4_1"/>
    <property type="match status" value="1"/>
</dbReference>
<reference evidence="3 4" key="1">
    <citation type="submission" date="2019-09" db="EMBL/GenBank/DDBJ databases">
        <authorList>
            <person name="Duangmal K."/>
            <person name="Teo W.F.A."/>
            <person name="Lipun K."/>
        </authorList>
    </citation>
    <scope>NUCLEOTIDE SEQUENCE [LARGE SCALE GENOMIC DNA]</scope>
    <source>
        <strain evidence="3 4">K1PN6</strain>
    </source>
</reference>
<dbReference type="InterPro" id="IPR012337">
    <property type="entry name" value="RNaseH-like_sf"/>
</dbReference>
<evidence type="ECO:0000313" key="3">
    <source>
        <dbReference type="EMBL" id="MPY55589.1"/>
    </source>
</evidence>
<name>A0A5N8X845_9ACTN</name>
<dbReference type="AlphaFoldDB" id="A0A5N8X845"/>
<feature type="domain" description="Transposase IS4 N-terminal" evidence="2">
    <location>
        <begin position="19"/>
        <end position="116"/>
    </location>
</feature>
<dbReference type="EMBL" id="VMNX01000516">
    <property type="protein sequence ID" value="MPY55589.1"/>
    <property type="molecule type" value="Genomic_DNA"/>
</dbReference>